<accession>A0AA36JIQ4</accession>
<dbReference type="Proteomes" id="UP001178507">
    <property type="component" value="Unassembled WGS sequence"/>
</dbReference>
<proteinExistence type="predicted"/>
<keyword evidence="2" id="KW-0175">Coiled coil</keyword>
<evidence type="ECO:0000313" key="4">
    <source>
        <dbReference type="EMBL" id="CAJ1406331.1"/>
    </source>
</evidence>
<feature type="compositionally biased region" description="Basic and acidic residues" evidence="3">
    <location>
        <begin position="1263"/>
        <end position="1276"/>
    </location>
</feature>
<dbReference type="GO" id="GO:0003729">
    <property type="term" value="F:mRNA binding"/>
    <property type="evidence" value="ECO:0007669"/>
    <property type="project" value="TreeGrafter"/>
</dbReference>
<dbReference type="EMBL" id="CAUJNA010003625">
    <property type="protein sequence ID" value="CAJ1406331.1"/>
    <property type="molecule type" value="Genomic_DNA"/>
</dbReference>
<comment type="caution">
    <text evidence="4">The sequence shown here is derived from an EMBL/GenBank/DDBJ whole genome shotgun (WGS) entry which is preliminary data.</text>
</comment>
<organism evidence="4 5">
    <name type="scientific">Effrenium voratum</name>
    <dbReference type="NCBI Taxonomy" id="2562239"/>
    <lineage>
        <taxon>Eukaryota</taxon>
        <taxon>Sar</taxon>
        <taxon>Alveolata</taxon>
        <taxon>Dinophyceae</taxon>
        <taxon>Suessiales</taxon>
        <taxon>Symbiodiniaceae</taxon>
        <taxon>Effrenium</taxon>
    </lineage>
</organism>
<sequence>MVAEVIVRRRGSYEEFAAYAQGVMGACCADLEQKCQSQDALWSSQKSEHIALLGRVAKTEEELEGLAKAQEPHEELRKMMQAEAASQVHGAALQLRDEWRAELQGLQAEQEALASKAASLSESLRERGEIRLQEMQAALDALASREDLELRRLTARMESVETLVSGARNVEQGLQEQVSGLVQSLEDRQRQTSRDLDRVQTECRAGLALAHSSFARILDWRAEVDVPTLQNHGKLDVISPKFAAAGLEGLQLQLRLQAESERLSPELEFLTPRDGYDEAIANFRRDPRRLTGALRAAARRAGPSAAAKSFEKLRAARVETNAVHFGSLISVCDANGCWQLAVDLRLDFTGLKNCHHYFVRALFHASAMVDEWMVEKWFDLAAELFSDDGWKVELQTHYGCISHRPCPWGGHLVRIHGDHLHVEGEEIGAGLMIRPEVRALYNCENIFGLPQGTQLQQHLAPGDCFLSSLDKREDSEQGQQVAAAISLFVALFGDPVRPLFCNFRESNEPLLARNQLRRNFPRPGDCTLAGVDTSGLHQAILASRPHGKSSFRVAYAFHTPILATARWVPECLECVITSLNRVVHQNFNRPGIKELRRLDREFYVILSLSHFRRGPPMLPHLSPEEPDVTLSLDGGGRSSWTRYEVQASKFRAAEYMQLFLDRLAAGHSARFFDTIDGQALASYQCAVRRDEWQKLRREVFSAFGLQKAAYRRANGGTTAPELKEAPFATLKPGASRRSQRDTEPVIRQLLVKGTFLEACHGMLLEREAIHPRSVIKLMGPLLALAQMRGLLLSPDVLAYNNAISACARGRSWEMAVAVLAGAEASGGGASADGAEALDVVSFGAALQPVARSRRWQVALQLLRGMARRRLSPNGICYTAALNALGDPDPDASDGRWRATLQLLSEMWRKQLQPEAAAAVQAVQAHYISAISSSRSVWEKAMALHQEMQWTARMPSAPCVGSCNALIHCFDQAGCWQHALQTLLTMGVAPNRVSFNSTISSCQKGTCWQEALALLAMMHSFEDRLQQALAADGCWVEAIEKPNPDAHLNAVEIREELRGFGRDGWKAVAGITDFDGRRRGHEVQHAYVRVKFTAESRAASVVQAALLAAVELANSPPAELREMQQSQEVLKEHTKHVISCLNTMLALVVQLFNEQNARMKRLEASAVDRYSNPGIAIPGNFSQAVGRPEMQLPPLEERFMGEIPGPGNFSEERPRRTDVLFQGGLDRLLLMFLVVHQVCRGCFQRQPPPAPAEAQAPEALGEDASVKEDGGLSRVEERRFKLPRAAASARFERSASRRRTVPRGHSSSSSALETFKLEKAAERPGERAERALVSSGEERGARKELDLGSASPFGNSDSHSSSEREEALHSSVAALPRLKVPKRKPMKRYSSAARRHPVHQARRETGNTNSPLAGPTESQ</sequence>
<keyword evidence="5" id="KW-1185">Reference proteome</keyword>
<feature type="repeat" description="PPR" evidence="1">
    <location>
        <begin position="838"/>
        <end position="872"/>
    </location>
</feature>
<feature type="region of interest" description="Disordered" evidence="3">
    <location>
        <begin position="1290"/>
        <end position="1418"/>
    </location>
</feature>
<dbReference type="PANTHER" id="PTHR47938:SF35">
    <property type="entry name" value="PENTATRICOPEPTIDE REPEAT-CONTAINING PROTEIN 4, MITOCHONDRIAL-RELATED"/>
    <property type="match status" value="1"/>
</dbReference>
<dbReference type="Gene3D" id="1.25.40.10">
    <property type="entry name" value="Tetratricopeptide repeat domain"/>
    <property type="match status" value="2"/>
</dbReference>
<dbReference type="InterPro" id="IPR002885">
    <property type="entry name" value="PPR_rpt"/>
</dbReference>
<reference evidence="4" key="1">
    <citation type="submission" date="2023-08" db="EMBL/GenBank/DDBJ databases">
        <authorList>
            <person name="Chen Y."/>
            <person name="Shah S."/>
            <person name="Dougan E. K."/>
            <person name="Thang M."/>
            <person name="Chan C."/>
        </authorList>
    </citation>
    <scope>NUCLEOTIDE SEQUENCE</scope>
</reference>
<feature type="coiled-coil region" evidence="2">
    <location>
        <begin position="96"/>
        <end position="145"/>
    </location>
</feature>
<feature type="region of interest" description="Disordered" evidence="3">
    <location>
        <begin position="1246"/>
        <end position="1276"/>
    </location>
</feature>
<dbReference type="PANTHER" id="PTHR47938">
    <property type="entry name" value="RESPIRATORY COMPLEX I CHAPERONE (CIA84), PUTATIVE (AFU_ORTHOLOGUE AFUA_2G06020)-RELATED"/>
    <property type="match status" value="1"/>
</dbReference>
<gene>
    <name evidence="4" type="ORF">EVOR1521_LOCUS28322</name>
</gene>
<evidence type="ECO:0008006" key="6">
    <source>
        <dbReference type="Google" id="ProtNLM"/>
    </source>
</evidence>
<feature type="compositionally biased region" description="Basic residues" evidence="3">
    <location>
        <begin position="1378"/>
        <end position="1399"/>
    </location>
</feature>
<name>A0AA36JIQ4_9DINO</name>
<evidence type="ECO:0000256" key="2">
    <source>
        <dbReference type="SAM" id="Coils"/>
    </source>
</evidence>
<dbReference type="PROSITE" id="PS51375">
    <property type="entry name" value="PPR"/>
    <property type="match status" value="1"/>
</dbReference>
<feature type="compositionally biased region" description="Polar residues" evidence="3">
    <location>
        <begin position="1405"/>
        <end position="1418"/>
    </location>
</feature>
<protein>
    <recommendedName>
        <fullName evidence="6">Pentatricopeptide repeat-containing protein, chloroplastic</fullName>
    </recommendedName>
</protein>
<dbReference type="InterPro" id="IPR011990">
    <property type="entry name" value="TPR-like_helical_dom_sf"/>
</dbReference>
<feature type="compositionally biased region" description="Basic and acidic residues" evidence="3">
    <location>
        <begin position="1314"/>
        <end position="1345"/>
    </location>
</feature>
<evidence type="ECO:0000313" key="5">
    <source>
        <dbReference type="Proteomes" id="UP001178507"/>
    </source>
</evidence>
<evidence type="ECO:0000256" key="3">
    <source>
        <dbReference type="SAM" id="MobiDB-lite"/>
    </source>
</evidence>
<evidence type="ECO:0000256" key="1">
    <source>
        <dbReference type="PROSITE-ProRule" id="PRU00708"/>
    </source>
</evidence>